<keyword evidence="1" id="KW-0472">Membrane</keyword>
<sequence length="104" mass="11937">MNSILIIKIIFGILLTAGIVILSIITFIKWYKYILQESDCNKNTKGYVKGYTITRKGPENSGVHLPVVIYNVEGRDYKVIVPEYKKISFINKTSPMSKNDMEFE</sequence>
<feature type="transmembrane region" description="Helical" evidence="1">
    <location>
        <begin position="6"/>
        <end position="28"/>
    </location>
</feature>
<dbReference type="RefSeq" id="WP_269312045.1">
    <property type="nucleotide sequence ID" value="NZ_CP114052.1"/>
</dbReference>
<evidence type="ECO:0000256" key="1">
    <source>
        <dbReference type="SAM" id="Phobius"/>
    </source>
</evidence>
<evidence type="ECO:0000313" key="2">
    <source>
        <dbReference type="EMBL" id="WAW15373.1"/>
    </source>
</evidence>
<keyword evidence="1" id="KW-0812">Transmembrane</keyword>
<organism evidence="2 3">
    <name type="scientific">Peptostreptococcus equinus</name>
    <dbReference type="NCBI Taxonomy" id="3003601"/>
    <lineage>
        <taxon>Bacteria</taxon>
        <taxon>Bacillati</taxon>
        <taxon>Bacillota</taxon>
        <taxon>Clostridia</taxon>
        <taxon>Peptostreptococcales</taxon>
        <taxon>Peptostreptococcaceae</taxon>
        <taxon>Peptostreptococcus</taxon>
    </lineage>
</organism>
<protein>
    <recommendedName>
        <fullName evidence="4">DUF3592 domain-containing protein</fullName>
    </recommendedName>
</protein>
<evidence type="ECO:0008006" key="4">
    <source>
        <dbReference type="Google" id="ProtNLM"/>
    </source>
</evidence>
<dbReference type="Proteomes" id="UP001164187">
    <property type="component" value="Chromosome"/>
</dbReference>
<accession>A0ABY7JPS4</accession>
<dbReference type="EMBL" id="CP114052">
    <property type="protein sequence ID" value="WAW15373.1"/>
    <property type="molecule type" value="Genomic_DNA"/>
</dbReference>
<name>A0ABY7JPS4_9FIRM</name>
<keyword evidence="1" id="KW-1133">Transmembrane helix</keyword>
<reference evidence="2" key="1">
    <citation type="submission" date="2022-12" db="EMBL/GenBank/DDBJ databases">
        <title>Peptostreptococcus.</title>
        <authorList>
            <person name="Lee S.H."/>
        </authorList>
    </citation>
    <scope>NUCLEOTIDE SEQUENCE</scope>
    <source>
        <strain evidence="2">CBA3647</strain>
    </source>
</reference>
<evidence type="ECO:0000313" key="3">
    <source>
        <dbReference type="Proteomes" id="UP001164187"/>
    </source>
</evidence>
<gene>
    <name evidence="2" type="ORF">O0R46_02705</name>
</gene>
<proteinExistence type="predicted"/>
<keyword evidence="3" id="KW-1185">Reference proteome</keyword>